<keyword evidence="1" id="KW-0378">Hydrolase</keyword>
<evidence type="ECO:0000313" key="3">
    <source>
        <dbReference type="EMBL" id="AAG19299.1"/>
    </source>
</evidence>
<evidence type="ECO:0000313" key="4">
    <source>
        <dbReference type="Proteomes" id="UP000000554"/>
    </source>
</evidence>
<dbReference type="Gene3D" id="3.60.15.10">
    <property type="entry name" value="Ribonuclease Z/Hydroxyacylglutathione hydrolase-like"/>
    <property type="match status" value="1"/>
</dbReference>
<dbReference type="Pfam" id="PF12706">
    <property type="entry name" value="Lactamase_B_2"/>
    <property type="match status" value="1"/>
</dbReference>
<evidence type="ECO:0000259" key="2">
    <source>
        <dbReference type="SMART" id="SM00849"/>
    </source>
</evidence>
<evidence type="ECO:0000256" key="1">
    <source>
        <dbReference type="ARBA" id="ARBA00022801"/>
    </source>
</evidence>
<proteinExistence type="predicted"/>
<dbReference type="PATRIC" id="fig|64091.14.peg.651"/>
<dbReference type="PIR" id="G84241">
    <property type="entry name" value="G84241"/>
</dbReference>
<gene>
    <name evidence="3" type="ordered locus">VNG_0851C</name>
</gene>
<accession>Q9HR59</accession>
<protein>
    <recommendedName>
        <fullName evidence="2">Metallo-beta-lactamase domain-containing protein</fullName>
    </recommendedName>
</protein>
<dbReference type="EMBL" id="AE004437">
    <property type="protein sequence ID" value="AAG19299.1"/>
    <property type="molecule type" value="Genomic_DNA"/>
</dbReference>
<organism evidence="3 4">
    <name type="scientific">Halobacterium salinarum (strain ATCC 700922 / JCM 11081 / NRC-1)</name>
    <name type="common">Halobacterium halobium</name>
    <dbReference type="NCBI Taxonomy" id="64091"/>
    <lineage>
        <taxon>Archaea</taxon>
        <taxon>Methanobacteriati</taxon>
        <taxon>Methanobacteriota</taxon>
        <taxon>Stenosarchaea group</taxon>
        <taxon>Halobacteria</taxon>
        <taxon>Halobacteriales</taxon>
        <taxon>Halobacteriaceae</taxon>
        <taxon>Halobacterium</taxon>
        <taxon>Halobacterium salinarum NRC-34001</taxon>
    </lineage>
</organism>
<dbReference type="SMART" id="SM00849">
    <property type="entry name" value="Lactamase_B"/>
    <property type="match status" value="1"/>
</dbReference>
<dbReference type="PANTHER" id="PTHR43546">
    <property type="entry name" value="UPF0173 METAL-DEPENDENT HYDROLASE MJ1163-RELATED"/>
    <property type="match status" value="1"/>
</dbReference>
<feature type="domain" description="Metallo-beta-lactamase" evidence="2">
    <location>
        <begin position="69"/>
        <end position="229"/>
    </location>
</feature>
<name>Q9HR59_HALSA</name>
<dbReference type="InterPro" id="IPR050114">
    <property type="entry name" value="UPF0173_UPF0282_UlaG_hydrolase"/>
</dbReference>
<dbReference type="KEGG" id="hal:VNG_0851C"/>
<dbReference type="InParanoid" id="Q9HR59"/>
<dbReference type="HOGENOM" id="CLU_020884_3_0_2"/>
<dbReference type="GO" id="GO:0016787">
    <property type="term" value="F:hydrolase activity"/>
    <property type="evidence" value="ECO:0000318"/>
    <property type="project" value="GO_Central"/>
</dbReference>
<dbReference type="PANTHER" id="PTHR43546:SF9">
    <property type="entry name" value="L-ASCORBATE-6-PHOSPHATE LACTONASE ULAG-RELATED"/>
    <property type="match status" value="1"/>
</dbReference>
<dbReference type="AlphaFoldDB" id="Q9HR59"/>
<dbReference type="STRING" id="64091.VNG_0851C"/>
<sequence>MRGDDIDSSAMTLITSYTCPRAVKCPGRTTERLGRGPPTAGMVHSDWGDWLPAAVAAADPDGIAVWYLGCNGVILKASDGTTLFVDPYLGTGDPPRTVRMIPVPFDPRDVSDADAVLATHEHTDHVHGPSQAPLLADTGCSLYAPEASIAVARDDERWQDDYAVTTDQYRRVAVGDTYDIGSFTVHVTPAHDPDAVQPVSYVFEHDAGTVFHGGDTKPADALAEIGAAHDIDVGILAFGSTGEIPDKQTREPSVTTWYNTETEVVACANALQLDRLVPTHWDMWKGLTADPTALHAHTRSMASPQRLDVVEIGDRIDVS</sequence>
<dbReference type="Proteomes" id="UP000000554">
    <property type="component" value="Chromosome"/>
</dbReference>
<keyword evidence="4" id="KW-1185">Reference proteome</keyword>
<dbReference type="InterPro" id="IPR036866">
    <property type="entry name" value="RibonucZ/Hydroxyglut_hydro"/>
</dbReference>
<dbReference type="PaxDb" id="64091-VNG_0851C"/>
<dbReference type="InterPro" id="IPR001279">
    <property type="entry name" value="Metallo-B-lactamas"/>
</dbReference>
<reference evidence="3 4" key="1">
    <citation type="journal article" date="2000" name="Proc. Natl. Acad. Sci. U.S.A.">
        <title>Genome sequence of Halobacterium species NRC-1.</title>
        <authorList>
            <person name="Ng W.V."/>
            <person name="Kennedy S.P."/>
            <person name="Mahairas G.G."/>
            <person name="Berquist B."/>
            <person name="Pan M."/>
            <person name="Shukla H.D."/>
            <person name="Lasky S.R."/>
            <person name="Baliga N.S."/>
            <person name="Thorsson V."/>
            <person name="Sbrogna J."/>
            <person name="Swartzell S."/>
            <person name="Weir D."/>
            <person name="Hall J."/>
            <person name="Dahl T.A."/>
            <person name="Welti R."/>
            <person name="Goo Y.A."/>
            <person name="Leithauser B."/>
            <person name="Keller K."/>
            <person name="Cruz R."/>
            <person name="Danson M.J."/>
            <person name="Hough D.W."/>
            <person name="Maddocks D.G."/>
            <person name="Jablonski P.E."/>
            <person name="Krebs M.P."/>
            <person name="Angevine C.M."/>
            <person name="Dale H."/>
            <person name="Isenbarger T.A."/>
            <person name="Peck R.F."/>
            <person name="Pohlschroder M."/>
            <person name="Spudich J.L."/>
            <person name="Jung K.W."/>
            <person name="Alam M."/>
            <person name="Freitas T."/>
            <person name="Hou S."/>
            <person name="Daniels C.J."/>
            <person name="Dennis P.P."/>
            <person name="Omer A.D."/>
            <person name="Ebhardt H."/>
            <person name="Lowe T.M."/>
            <person name="Liang P."/>
            <person name="Riley M."/>
            <person name="Hood L."/>
            <person name="DasSarma S."/>
        </authorList>
    </citation>
    <scope>NUCLEOTIDE SEQUENCE [LARGE SCALE GENOMIC DNA]</scope>
    <source>
        <strain evidence="4">ATCC 700922 / JCM 11081 / NRC-1</strain>
    </source>
</reference>
<dbReference type="SUPFAM" id="SSF56281">
    <property type="entry name" value="Metallo-hydrolase/oxidoreductase"/>
    <property type="match status" value="1"/>
</dbReference>